<reference evidence="4 5" key="1">
    <citation type="submission" date="2018-10" db="EMBL/GenBank/DDBJ databases">
        <title>Phylogenomics of Brevibacillus.</title>
        <authorList>
            <person name="Dunlap C."/>
        </authorList>
    </citation>
    <scope>NUCLEOTIDE SEQUENCE [LARGE SCALE GENOMIC DNA]</scope>
    <source>
        <strain evidence="4 5">NRRL NRS 1219</strain>
    </source>
</reference>
<evidence type="ECO:0000313" key="6">
    <source>
        <dbReference type="Proteomes" id="UP000317180"/>
    </source>
</evidence>
<evidence type="ECO:0000313" key="5">
    <source>
        <dbReference type="Proteomes" id="UP000276178"/>
    </source>
</evidence>
<evidence type="ECO:0000313" key="4">
    <source>
        <dbReference type="EMBL" id="RNB54189.1"/>
    </source>
</evidence>
<organism evidence="4 5">
    <name type="scientific">Brevibacillus agri</name>
    <dbReference type="NCBI Taxonomy" id="51101"/>
    <lineage>
        <taxon>Bacteria</taxon>
        <taxon>Bacillati</taxon>
        <taxon>Bacillota</taxon>
        <taxon>Bacilli</taxon>
        <taxon>Bacillales</taxon>
        <taxon>Paenibacillaceae</taxon>
        <taxon>Brevibacillus</taxon>
    </lineage>
</organism>
<evidence type="ECO:0000259" key="2">
    <source>
        <dbReference type="Pfam" id="PF16244"/>
    </source>
</evidence>
<dbReference type="Proteomes" id="UP000276178">
    <property type="component" value="Unassembled WGS sequence"/>
</dbReference>
<sequence>MKKRSKMAVLLLAASVLAAPGVPFAPAHVYAYDGKSDLDIIPLPDDMRKLLVELRDDYVPALSELHVDSIGTGSKSETIISLSDRKNVITAGVSLELVVDADGNITSLELKGADRDKSKKWDKKQSYQKLSDFIREQVPVSHVIAAQPMLSTDRRSQLDQLAVVSFYPLLNDVWVKKEMGRAFIDASGQIVQFHQEKIKLPLASEVADPKKAIPLEKAKREWENQLRMQLVYDAAAGKLVYEPTELPVIDAVTGEVVPAVYSKESEVLKLKGSADNSIWGDRKKMEQWLEATFKLRVNTLTFQAPSEKAKKRDTDLYEWNARMYQSASVLVDRKTKSLIEFRLDGSAEKELEKPLQAEEAKALALEFAEKHLLTKEQSFVVRKTSQLDNLPGWADQNLVRPIYSYAFFPHSNDIPAKTPLFTVEVDAKKGTVVAAKVNEIPAMPATIDQSGVIGEEKAKQAFVQSMVLRLAYDYPKVGGQTATTPQLVYLPTADTEAMQVDAATGEVVDSWIEWTASY</sequence>
<feature type="domain" description="YcdB/YcdC repeated" evidence="2">
    <location>
        <begin position="311"/>
        <end position="433"/>
    </location>
</feature>
<dbReference type="OrthoDB" id="2476300at2"/>
<dbReference type="Pfam" id="PF16244">
    <property type="entry name" value="DUF4901"/>
    <property type="match status" value="1"/>
</dbReference>
<dbReference type="EMBL" id="RHHN01000042">
    <property type="protein sequence ID" value="RNB54189.1"/>
    <property type="molecule type" value="Genomic_DNA"/>
</dbReference>
<gene>
    <name evidence="3" type="ORF">BAG01nite_13610</name>
    <name evidence="4" type="ORF">EB820_14875</name>
</gene>
<dbReference type="Proteomes" id="UP000317180">
    <property type="component" value="Unassembled WGS sequence"/>
</dbReference>
<comment type="caution">
    <text evidence="4">The sequence shown here is derived from an EMBL/GenBank/DDBJ whole genome shotgun (WGS) entry which is preliminary data.</text>
</comment>
<protein>
    <recommendedName>
        <fullName evidence="2">YcdB/YcdC repeated domain-containing protein</fullName>
    </recommendedName>
</protein>
<feature type="signal peptide" evidence="1">
    <location>
        <begin position="1"/>
        <end position="18"/>
    </location>
</feature>
<keyword evidence="1" id="KW-0732">Signal</keyword>
<accession>A0A3M8ASS6</accession>
<dbReference type="RefSeq" id="WP_005828966.1">
    <property type="nucleotide sequence ID" value="NZ_BJOD01000011.1"/>
</dbReference>
<name>A0A3M8ASS6_9BACL</name>
<keyword evidence="6" id="KW-1185">Reference proteome</keyword>
<evidence type="ECO:0000313" key="3">
    <source>
        <dbReference type="EMBL" id="GED25259.1"/>
    </source>
</evidence>
<proteinExistence type="predicted"/>
<feature type="chain" id="PRO_5039598129" description="YcdB/YcdC repeated domain-containing protein" evidence="1">
    <location>
        <begin position="19"/>
        <end position="518"/>
    </location>
</feature>
<dbReference type="EMBL" id="BJOD01000011">
    <property type="protein sequence ID" value="GED25259.1"/>
    <property type="molecule type" value="Genomic_DNA"/>
</dbReference>
<dbReference type="InterPro" id="IPR032599">
    <property type="entry name" value="YcdB/YcdC_rep_domain"/>
</dbReference>
<evidence type="ECO:0000256" key="1">
    <source>
        <dbReference type="SAM" id="SignalP"/>
    </source>
</evidence>
<dbReference type="GeneID" id="82810746"/>
<reference evidence="3 6" key="2">
    <citation type="submission" date="2019-06" db="EMBL/GenBank/DDBJ databases">
        <title>Whole genome shotgun sequence of Brevibacillus agri NBRC 15538.</title>
        <authorList>
            <person name="Hosoyama A."/>
            <person name="Uohara A."/>
            <person name="Ohji S."/>
            <person name="Ichikawa N."/>
        </authorList>
    </citation>
    <scope>NUCLEOTIDE SEQUENCE [LARGE SCALE GENOMIC DNA]</scope>
    <source>
        <strain evidence="3 6">NBRC 15538</strain>
    </source>
</reference>
<dbReference type="AlphaFoldDB" id="A0A3M8ASS6"/>